<name>A0AC61MV15_9FIRM</name>
<reference evidence="1" key="1">
    <citation type="submission" date="2021-01" db="EMBL/GenBank/DDBJ databases">
        <title>Complete genome sequence of Clostridiales bacterium R-7.</title>
        <authorList>
            <person name="Mahoney-Kurpe S.C."/>
            <person name="Palevich N."/>
            <person name="Koike S."/>
            <person name="Moon C.D."/>
            <person name="Attwood G.T."/>
        </authorList>
    </citation>
    <scope>NUCLEOTIDE SEQUENCE</scope>
    <source>
        <strain evidence="1">R-7</strain>
    </source>
</reference>
<evidence type="ECO:0000313" key="1">
    <source>
        <dbReference type="EMBL" id="QUC66237.1"/>
    </source>
</evidence>
<evidence type="ECO:0000313" key="2">
    <source>
        <dbReference type="Proteomes" id="UP000682782"/>
    </source>
</evidence>
<organism evidence="1 2">
    <name type="scientific">Aristaeella hokkaidonensis</name>
    <dbReference type="NCBI Taxonomy" id="3046382"/>
    <lineage>
        <taxon>Bacteria</taxon>
        <taxon>Bacillati</taxon>
        <taxon>Bacillota</taxon>
        <taxon>Clostridia</taxon>
        <taxon>Eubacteriales</taxon>
        <taxon>Aristaeellaceae</taxon>
        <taxon>Aristaeella</taxon>
    </lineage>
</organism>
<dbReference type="EMBL" id="CP068393">
    <property type="protein sequence ID" value="QUC66237.1"/>
    <property type="molecule type" value="Genomic_DNA"/>
</dbReference>
<dbReference type="Proteomes" id="UP000682782">
    <property type="component" value="Chromosome"/>
</dbReference>
<accession>A0AC61MV15</accession>
<gene>
    <name evidence="1" type="ORF">JYE49_10190</name>
</gene>
<sequence>MIRRFVPVYLITGFIESGKTTLGLTVLGNERFTNGGRVLILCCEEGETEWDDDSLDKYKGVLVNLDNKDELTTSKLADLDREIEPTCVIMEYNTMWGLEKLDEITLPRLWDWAQVVTTADATTFDNYMNNMRKLLTDPMKTADMIYVNRCGENFNKSSWRRQLRAMNSAATIMFENLDGTVDDGITDEDLPYDMKADVIRISEEQFGLFYVDSMEHPERYDGKVVSLVGQAWKRREFPKGFYYFAREAMTCCANDVAPCGWVCKGERTPDNKTYFTLTARCKMVQGPDGQTALMLNELKCERAKTPREPMVNFVNL</sequence>
<protein>
    <submittedName>
        <fullName evidence="1">GTPase</fullName>
    </submittedName>
</protein>
<keyword evidence="2" id="KW-1185">Reference proteome</keyword>
<proteinExistence type="predicted"/>